<dbReference type="AlphaFoldDB" id="A0A6A6HES1"/>
<evidence type="ECO:0000313" key="4">
    <source>
        <dbReference type="Proteomes" id="UP000800092"/>
    </source>
</evidence>
<accession>A0A6A6HES1</accession>
<evidence type="ECO:0000313" key="3">
    <source>
        <dbReference type="EMBL" id="KAF2236442.1"/>
    </source>
</evidence>
<evidence type="ECO:0000256" key="1">
    <source>
        <dbReference type="SAM" id="MobiDB-lite"/>
    </source>
</evidence>
<protein>
    <submittedName>
        <fullName evidence="3">Uncharacterized protein</fullName>
    </submittedName>
</protein>
<feature type="compositionally biased region" description="Low complexity" evidence="1">
    <location>
        <begin position="262"/>
        <end position="271"/>
    </location>
</feature>
<feature type="signal peptide" evidence="2">
    <location>
        <begin position="1"/>
        <end position="21"/>
    </location>
</feature>
<dbReference type="EMBL" id="ML991785">
    <property type="protein sequence ID" value="KAF2236442.1"/>
    <property type="molecule type" value="Genomic_DNA"/>
</dbReference>
<gene>
    <name evidence="3" type="ORF">EV356DRAFT_575048</name>
</gene>
<keyword evidence="2" id="KW-0732">Signal</keyword>
<feature type="region of interest" description="Disordered" evidence="1">
    <location>
        <begin position="262"/>
        <end position="284"/>
    </location>
</feature>
<proteinExistence type="predicted"/>
<evidence type="ECO:0000256" key="2">
    <source>
        <dbReference type="SAM" id="SignalP"/>
    </source>
</evidence>
<feature type="chain" id="PRO_5025691463" evidence="2">
    <location>
        <begin position="22"/>
        <end position="300"/>
    </location>
</feature>
<keyword evidence="4" id="KW-1185">Reference proteome</keyword>
<organism evidence="3 4">
    <name type="scientific">Viridothelium virens</name>
    <name type="common">Speckled blister lichen</name>
    <name type="synonym">Trypethelium virens</name>
    <dbReference type="NCBI Taxonomy" id="1048519"/>
    <lineage>
        <taxon>Eukaryota</taxon>
        <taxon>Fungi</taxon>
        <taxon>Dikarya</taxon>
        <taxon>Ascomycota</taxon>
        <taxon>Pezizomycotina</taxon>
        <taxon>Dothideomycetes</taxon>
        <taxon>Dothideomycetes incertae sedis</taxon>
        <taxon>Trypetheliales</taxon>
        <taxon>Trypetheliaceae</taxon>
        <taxon>Viridothelium</taxon>
    </lineage>
</organism>
<dbReference type="Proteomes" id="UP000800092">
    <property type="component" value="Unassembled WGS sequence"/>
</dbReference>
<reference evidence="3" key="1">
    <citation type="journal article" date="2020" name="Stud. Mycol.">
        <title>101 Dothideomycetes genomes: a test case for predicting lifestyles and emergence of pathogens.</title>
        <authorList>
            <person name="Haridas S."/>
            <person name="Albert R."/>
            <person name="Binder M."/>
            <person name="Bloem J."/>
            <person name="Labutti K."/>
            <person name="Salamov A."/>
            <person name="Andreopoulos B."/>
            <person name="Baker S."/>
            <person name="Barry K."/>
            <person name="Bills G."/>
            <person name="Bluhm B."/>
            <person name="Cannon C."/>
            <person name="Castanera R."/>
            <person name="Culley D."/>
            <person name="Daum C."/>
            <person name="Ezra D."/>
            <person name="Gonzalez J."/>
            <person name="Henrissat B."/>
            <person name="Kuo A."/>
            <person name="Liang C."/>
            <person name="Lipzen A."/>
            <person name="Lutzoni F."/>
            <person name="Magnuson J."/>
            <person name="Mondo S."/>
            <person name="Nolan M."/>
            <person name="Ohm R."/>
            <person name="Pangilinan J."/>
            <person name="Park H.-J."/>
            <person name="Ramirez L."/>
            <person name="Alfaro M."/>
            <person name="Sun H."/>
            <person name="Tritt A."/>
            <person name="Yoshinaga Y."/>
            <person name="Zwiers L.-H."/>
            <person name="Turgeon B."/>
            <person name="Goodwin S."/>
            <person name="Spatafora J."/>
            <person name="Crous P."/>
            <person name="Grigoriev I."/>
        </authorList>
    </citation>
    <scope>NUCLEOTIDE SEQUENCE</scope>
    <source>
        <strain evidence="3">Tuck. ex Michener</strain>
    </source>
</reference>
<sequence length="300" mass="31213">MQGFYITLAISSSLLLHSASALIAPTWMSISAPGSTPTPPPSLCSPYEDPSGGNCPGGAIACCQCSGASQMFPTLTSGNDECAYTAMPTITSGNAPATTSPSSYTITDPNSGIVWAYPSYATSQAAGFPITIGEGASTPVSTVTSIYAQATAMAAAAKLDVQYCAYTDSVAGAANQWLVLLPQYRWPYDFSTTWNDFRGSLERWGGCAGYTGWQAGSVGAYNTTFYAGFLASKFCTAYDVSQIINETTGGVTFGCSQYTDSDGSGTDPDTSNLDPATFPGAEDGSDIEKRFAKLPYSYSG</sequence>
<name>A0A6A6HES1_VIRVR</name>